<feature type="region of interest" description="Disordered" evidence="1">
    <location>
        <begin position="1"/>
        <end position="63"/>
    </location>
</feature>
<evidence type="ECO:0000313" key="3">
    <source>
        <dbReference type="EMBL" id="KAK0551148.1"/>
    </source>
</evidence>
<protein>
    <recommendedName>
        <fullName evidence="2">RPAP1 N-terminal domain-containing protein</fullName>
    </recommendedName>
</protein>
<name>A0AAN6GUY1_9BASI</name>
<feature type="compositionally biased region" description="Polar residues" evidence="1">
    <location>
        <begin position="124"/>
        <end position="133"/>
    </location>
</feature>
<evidence type="ECO:0000259" key="2">
    <source>
        <dbReference type="Pfam" id="PF08621"/>
    </source>
</evidence>
<dbReference type="Proteomes" id="UP001176517">
    <property type="component" value="Unassembled WGS sequence"/>
</dbReference>
<dbReference type="InterPro" id="IPR013930">
    <property type="entry name" value="RPAP1_N"/>
</dbReference>
<dbReference type="AlphaFoldDB" id="A0AAN6GUY1"/>
<feature type="region of interest" description="Disordered" evidence="1">
    <location>
        <begin position="91"/>
        <end position="139"/>
    </location>
</feature>
<feature type="compositionally biased region" description="Low complexity" evidence="1">
    <location>
        <begin position="111"/>
        <end position="121"/>
    </location>
</feature>
<dbReference type="InterPro" id="IPR039913">
    <property type="entry name" value="RPAP1/Rba50"/>
</dbReference>
<feature type="compositionally biased region" description="Polar residues" evidence="1">
    <location>
        <begin position="753"/>
        <end position="771"/>
    </location>
</feature>
<reference evidence="3" key="1">
    <citation type="journal article" date="2023" name="PhytoFront">
        <title>Draft Genome Resources of Seven Strains of Tilletia horrida, Causal Agent of Kernel Smut of Rice.</title>
        <authorList>
            <person name="Khanal S."/>
            <person name="Antony Babu S."/>
            <person name="Zhou X.G."/>
        </authorList>
    </citation>
    <scope>NUCLEOTIDE SEQUENCE</scope>
    <source>
        <strain evidence="3">TX6</strain>
    </source>
</reference>
<dbReference type="PANTHER" id="PTHR21483">
    <property type="entry name" value="RNA POLYMERASE II-ASSOCIATED PROTEIN 1"/>
    <property type="match status" value="1"/>
</dbReference>
<feature type="compositionally biased region" description="Basic and acidic residues" evidence="1">
    <location>
        <begin position="15"/>
        <end position="49"/>
    </location>
</feature>
<gene>
    <name evidence="3" type="ORF">OC846_003388</name>
</gene>
<dbReference type="Pfam" id="PF08621">
    <property type="entry name" value="RPAP1_N"/>
    <property type="match status" value="1"/>
</dbReference>
<comment type="caution">
    <text evidence="3">The sequence shown here is derived from an EMBL/GenBank/DDBJ whole genome shotgun (WGS) entry which is preliminary data.</text>
</comment>
<proteinExistence type="predicted"/>
<keyword evidence="4" id="KW-1185">Reference proteome</keyword>
<evidence type="ECO:0000256" key="1">
    <source>
        <dbReference type="SAM" id="MobiDB-lite"/>
    </source>
</evidence>
<dbReference type="EMBL" id="JAPDMZ010000081">
    <property type="protein sequence ID" value="KAK0551148.1"/>
    <property type="molecule type" value="Genomic_DNA"/>
</dbReference>
<feature type="domain" description="RPAP1 N-terminal" evidence="2">
    <location>
        <begin position="138"/>
        <end position="177"/>
    </location>
</feature>
<organism evidence="3 4">
    <name type="scientific">Tilletia horrida</name>
    <dbReference type="NCBI Taxonomy" id="155126"/>
    <lineage>
        <taxon>Eukaryota</taxon>
        <taxon>Fungi</taxon>
        <taxon>Dikarya</taxon>
        <taxon>Basidiomycota</taxon>
        <taxon>Ustilaginomycotina</taxon>
        <taxon>Exobasidiomycetes</taxon>
        <taxon>Tilletiales</taxon>
        <taxon>Tilletiaceae</taxon>
        <taxon>Tilletia</taxon>
    </lineage>
</organism>
<accession>A0AAN6GUY1</accession>
<dbReference type="GO" id="GO:0006366">
    <property type="term" value="P:transcription by RNA polymerase II"/>
    <property type="evidence" value="ECO:0007669"/>
    <property type="project" value="InterPro"/>
</dbReference>
<dbReference type="PANTHER" id="PTHR21483:SF18">
    <property type="entry name" value="RNA POLYMERASE II-ASSOCIATED PROTEIN 1"/>
    <property type="match status" value="1"/>
</dbReference>
<sequence>MDGGQADEISVLSLVRERKTTETRPKAARVESGKKSQFQLKREAERLKLQQESAEDDVVSQTGQSIAPLISAEDADDVWLDANGAPLSAFKKAALQRRGQGPPGGTARNPASSSSRASARASHQDTVPPSTSAPDDIESISRENEAKIAAMSPEQIQREVEELQDQIGSDLLQQFKQLAALKSKIASGHAQSSSAPASIQSTPSASTVAKKSVSFNLPEESDDPPNDASKSIVASDAEPTSELKFHEHANMSELNDIVVTQAGHLLLPDKVPLSEADATRPQSQAVEETYTIPMVLSLAQSSATAQRQLGLTILSRVAAASSAQLEIKLGAEQYIRRILRVAALASRYTLSAQHRNESTVARRCLLSILTYLSQGTHLRPTQHRTEASSTAEGSTLADTVSTTTTVAAPILSNSHGDGGLPEDLERDLAQARPNSSAASLLVSDLVHNGLVEALRNDLLWSDRILTTSRAVKTSSLTSTLSGNDDLAEAMEAVIETAIILNIIARSSDLHAEAIADEENSHIPDSGASKASKDTILQVLVKHGIRNRRWPPIDDELTLFNVSPEVLSLIGTICHSTPRAALKLTQQTSIANTFLRFVAIPPWSLDEPEESRQQDKTTTGLKSQDAIKAQRWSLANWYIFSGALKGYLGLSKHSLEGSLLDAWSLWLDISTWIQAASYLTFPSSLRVSSQNSLQVQIQTVQLEAVSRVLQLFGSWIERAVGSEGDFEDLTWTEVSSTKDVALGVLTALGSSRSQQVGTTTGAGQDDSSTATTAKDHIGEAGAAAADEKQAMHLQVFTSAVNLLLTWLQAANETARNPARETTRQLQLNTDLHLLFEAVLDDANRALKSFALSNSHKSEGSVSLGQAAFDAVAAIHEMARFLGLAPTSSPETSARNPGDVDSWHSLSSTAKQIMTRHKDVYSTSV</sequence>
<feature type="region of interest" description="Disordered" evidence="1">
    <location>
        <begin position="753"/>
        <end position="772"/>
    </location>
</feature>
<feature type="region of interest" description="Disordered" evidence="1">
    <location>
        <begin position="379"/>
        <end position="398"/>
    </location>
</feature>
<feature type="region of interest" description="Disordered" evidence="1">
    <location>
        <begin position="216"/>
        <end position="239"/>
    </location>
</feature>
<evidence type="ECO:0000313" key="4">
    <source>
        <dbReference type="Proteomes" id="UP001176517"/>
    </source>
</evidence>